<dbReference type="AlphaFoldDB" id="A8B8E6"/>
<dbReference type="Proteomes" id="UP000001548">
    <property type="component" value="Unassembled WGS sequence"/>
</dbReference>
<name>A8B8E6_GIAIC</name>
<proteinExistence type="predicted"/>
<organism evidence="1 2">
    <name type="scientific">Giardia intestinalis (strain ATCC 50803 / WB clone C6)</name>
    <name type="common">Giardia lamblia</name>
    <dbReference type="NCBI Taxonomy" id="184922"/>
    <lineage>
        <taxon>Eukaryota</taxon>
        <taxon>Metamonada</taxon>
        <taxon>Diplomonadida</taxon>
        <taxon>Hexamitidae</taxon>
        <taxon>Giardiinae</taxon>
        <taxon>Giardia</taxon>
    </lineage>
</organism>
<dbReference type="InterPro" id="IPR032675">
    <property type="entry name" value="LRR_dom_sf"/>
</dbReference>
<comment type="caution">
    <text evidence="1">The sequence shown here is derived from an EMBL/GenBank/DDBJ whole genome shotgun (WGS) entry which is preliminary data.</text>
</comment>
<dbReference type="EMBL" id="AACB03000004">
    <property type="protein sequence ID" value="KAE8302461.1"/>
    <property type="molecule type" value="Genomic_DNA"/>
</dbReference>
<dbReference type="GeneID" id="5701549"/>
<keyword evidence="2" id="KW-1185">Reference proteome</keyword>
<evidence type="ECO:0000313" key="2">
    <source>
        <dbReference type="Proteomes" id="UP000001548"/>
    </source>
</evidence>
<protein>
    <submittedName>
        <fullName evidence="1">Uncharacterized protein</fullName>
    </submittedName>
</protein>
<evidence type="ECO:0000313" key="1">
    <source>
        <dbReference type="EMBL" id="KAE8302461.1"/>
    </source>
</evidence>
<gene>
    <name evidence="1" type="ORF">GL50803_0014940</name>
</gene>
<dbReference type="OMA" id="NIGNCIY"/>
<accession>A8B8E6</accession>
<dbReference type="VEuPathDB" id="GiardiaDB:GL50803_14940"/>
<dbReference type="SUPFAM" id="SSF52047">
    <property type="entry name" value="RNI-like"/>
    <property type="match status" value="1"/>
</dbReference>
<dbReference type="Gene3D" id="3.80.10.10">
    <property type="entry name" value="Ribonuclease Inhibitor"/>
    <property type="match status" value="1"/>
</dbReference>
<reference evidence="1 2" key="1">
    <citation type="journal article" date="2007" name="Science">
        <title>Genomic minimalism in the early diverging intestinal parasite Giardia lamblia.</title>
        <authorList>
            <person name="Morrison H.G."/>
            <person name="McArthur A.G."/>
            <person name="Gillin F.D."/>
            <person name="Aley S.B."/>
            <person name="Adam R.D."/>
            <person name="Olsen G.J."/>
            <person name="Best A.A."/>
            <person name="Cande W.Z."/>
            <person name="Chen F."/>
            <person name="Cipriano M.J."/>
            <person name="Davids B.J."/>
            <person name="Dawson S.C."/>
            <person name="Elmendorf H.G."/>
            <person name="Hehl A.B."/>
            <person name="Holder M.E."/>
            <person name="Huse S.M."/>
            <person name="Kim U.U."/>
            <person name="Lasek-Nesselquist E."/>
            <person name="Manning G."/>
            <person name="Nigam A."/>
            <person name="Nixon J.E."/>
            <person name="Palm D."/>
            <person name="Passamaneck N.E."/>
            <person name="Prabhu A."/>
            <person name="Reich C.I."/>
            <person name="Reiner D.S."/>
            <person name="Samuelson J."/>
            <person name="Svard S.G."/>
            <person name="Sogin M.L."/>
        </authorList>
    </citation>
    <scope>NUCLEOTIDE SEQUENCE [LARGE SCALE GENOMIC DNA]</scope>
    <source>
        <strain evidence="1 2">WB C6</strain>
    </source>
</reference>
<dbReference type="HOGENOM" id="CLU_448681_0_0_1"/>
<sequence>MVYLVNGAICDGLGHLKIKPIEVKQLYISDIDLPFSHSTLRPLLKILKGSARLEQLSFVRCCITDTLLEELLGALRFSPSRARIRHLSLECNRLTNKALTSLALFIIQNRPPITRLNIGNCIYSLHSFSHDSTVSLLRIKSLLQPVCFEADDSGLLFMQTQRKVPSYHGNTFSTPGVCYLLENLFKASYVHSTLFLEMINLCGTRTMMTLSLVQKLLRFNSIGYLGMDLSDLYGERLLFDSRRTLSLLLGARVIRCIDTESGLLTTDSQCMRQPDLYVCNFASSGVSAYTSPVDEKKARRSPRLQVQSHKEEHRIHKLDALSTVLVSGEAENIVKNNDESNNQAVPVFQKSVDSSGWILDAFQDTVNDDLSRNTNMVHSLQAAVAFRNQRTEQKRVDDEQAEITDDDYQEVIMSPEHASLPAYPLIDPSFDDNDSSYVAPEFVRKLLATSPVDGIVERGSTHSSLSGSENLGVLRERKSLLELAELSTSGHSVEGQHYVPPEHQYGIISPASGGMVRRRNPPQLINHERPDSLQNVSKRAISLPSDTYLREKTQKQSSPNTCLLRFMDPPVIPPDNADEFPSLAPLSVDVRRSFVSSSRSSIVRRLLLQ</sequence>
<dbReference type="RefSeq" id="XP_001708600.1">
    <property type="nucleotide sequence ID" value="XM_001708548.1"/>
</dbReference>
<dbReference type="KEGG" id="gla:GL50803_0014940"/>